<dbReference type="Pfam" id="PF11127">
    <property type="entry name" value="YgaP-like_TM"/>
    <property type="match status" value="1"/>
</dbReference>
<name>A0AAJ6BKF7_9CAUL</name>
<dbReference type="Pfam" id="PF00581">
    <property type="entry name" value="Rhodanese"/>
    <property type="match status" value="1"/>
</dbReference>
<keyword evidence="1" id="KW-0472">Membrane</keyword>
<feature type="domain" description="Rhodanese" evidence="2">
    <location>
        <begin position="15"/>
        <end position="107"/>
    </location>
</feature>
<sequence>MVEAVSPRQAMDWLASGQAVLIDVREPGEFSAAHIPYALSAPLARTTEILRGMDLPADRKIIFQCQKGARGGQACAAVGAVAPGGQPVFNLQGGIEAWRAAGLPLAAAEATPPLSIFRQVQIAVGLLVVLSVLAGFAIGPAGFVVAGLFGAALATAGITGWCGLAILLNRAPWNRA</sequence>
<evidence type="ECO:0000313" key="4">
    <source>
        <dbReference type="Proteomes" id="UP001213664"/>
    </source>
</evidence>
<feature type="transmembrane region" description="Helical" evidence="1">
    <location>
        <begin position="144"/>
        <end position="168"/>
    </location>
</feature>
<dbReference type="Gene3D" id="3.40.250.10">
    <property type="entry name" value="Rhodanese-like domain"/>
    <property type="match status" value="1"/>
</dbReference>
<dbReference type="SUPFAM" id="SSF52821">
    <property type="entry name" value="Rhodanese/Cell cycle control phosphatase"/>
    <property type="match status" value="1"/>
</dbReference>
<dbReference type="InterPro" id="IPR036873">
    <property type="entry name" value="Rhodanese-like_dom_sf"/>
</dbReference>
<proteinExistence type="predicted"/>
<dbReference type="InterPro" id="IPR021309">
    <property type="entry name" value="YgaP-like_TM"/>
</dbReference>
<reference evidence="3" key="1">
    <citation type="submission" date="2023-03" db="EMBL/GenBank/DDBJ databases">
        <title>Andean soil-derived lignocellulolytic bacterial consortium as a source of novel taxa and putative plastic-active enzymes.</title>
        <authorList>
            <person name="Diaz-Garcia L."/>
            <person name="Chuvochina M."/>
            <person name="Feuerriegel G."/>
            <person name="Bunk B."/>
            <person name="Sproer C."/>
            <person name="Streit W.R."/>
            <person name="Rodriguez L.M."/>
            <person name="Overmann J."/>
            <person name="Jimenez D.J."/>
        </authorList>
    </citation>
    <scope>NUCLEOTIDE SEQUENCE</scope>
    <source>
        <strain evidence="3">MAG 833</strain>
    </source>
</reference>
<dbReference type="Proteomes" id="UP001213664">
    <property type="component" value="Chromosome"/>
</dbReference>
<dbReference type="PROSITE" id="PS50206">
    <property type="entry name" value="RHODANESE_3"/>
    <property type="match status" value="1"/>
</dbReference>
<dbReference type="InterPro" id="IPR050229">
    <property type="entry name" value="GlpE_sulfurtransferase"/>
</dbReference>
<evidence type="ECO:0000313" key="3">
    <source>
        <dbReference type="EMBL" id="WEK38944.1"/>
    </source>
</evidence>
<keyword evidence="1" id="KW-0812">Transmembrane</keyword>
<organism evidence="3 4">
    <name type="scientific">Candidatus Brevundimonas colombiensis</name>
    <dbReference type="NCBI Taxonomy" id="3121376"/>
    <lineage>
        <taxon>Bacteria</taxon>
        <taxon>Pseudomonadati</taxon>
        <taxon>Pseudomonadota</taxon>
        <taxon>Alphaproteobacteria</taxon>
        <taxon>Caulobacterales</taxon>
        <taxon>Caulobacteraceae</taxon>
        <taxon>Brevundimonas</taxon>
    </lineage>
</organism>
<protein>
    <submittedName>
        <fullName evidence="3">Rhodanese-like domain-containing protein</fullName>
    </submittedName>
</protein>
<dbReference type="SMART" id="SM00450">
    <property type="entry name" value="RHOD"/>
    <property type="match status" value="1"/>
</dbReference>
<gene>
    <name evidence="3" type="ORF">P0Y50_10325</name>
</gene>
<feature type="transmembrane region" description="Helical" evidence="1">
    <location>
        <begin position="120"/>
        <end position="138"/>
    </location>
</feature>
<dbReference type="AlphaFoldDB" id="A0AAJ6BKF7"/>
<evidence type="ECO:0000256" key="1">
    <source>
        <dbReference type="SAM" id="Phobius"/>
    </source>
</evidence>
<dbReference type="CDD" id="cd00158">
    <property type="entry name" value="RHOD"/>
    <property type="match status" value="1"/>
</dbReference>
<evidence type="ECO:0000259" key="2">
    <source>
        <dbReference type="PROSITE" id="PS50206"/>
    </source>
</evidence>
<dbReference type="InterPro" id="IPR001763">
    <property type="entry name" value="Rhodanese-like_dom"/>
</dbReference>
<dbReference type="PANTHER" id="PTHR43031:SF1">
    <property type="entry name" value="PYRIDINE NUCLEOTIDE-DISULPHIDE OXIDOREDUCTASE"/>
    <property type="match status" value="1"/>
</dbReference>
<dbReference type="Gene3D" id="6.10.140.1340">
    <property type="match status" value="1"/>
</dbReference>
<dbReference type="EMBL" id="CP119326">
    <property type="protein sequence ID" value="WEK38944.1"/>
    <property type="molecule type" value="Genomic_DNA"/>
</dbReference>
<dbReference type="PANTHER" id="PTHR43031">
    <property type="entry name" value="FAD-DEPENDENT OXIDOREDUCTASE"/>
    <property type="match status" value="1"/>
</dbReference>
<accession>A0AAJ6BKF7</accession>
<keyword evidence="1" id="KW-1133">Transmembrane helix</keyword>